<accession>A0A822FM77</accession>
<feature type="non-terminal residue" evidence="1">
    <location>
        <position position="1"/>
    </location>
</feature>
<dbReference type="Proteomes" id="UP000663848">
    <property type="component" value="Unassembled WGS sequence"/>
</dbReference>
<evidence type="ECO:0000313" key="2">
    <source>
        <dbReference type="Proteomes" id="UP000663848"/>
    </source>
</evidence>
<reference evidence="1" key="1">
    <citation type="submission" date="2021-02" db="EMBL/GenBank/DDBJ databases">
        <authorList>
            <person name="Nowell W R."/>
        </authorList>
    </citation>
    <scope>NUCLEOTIDE SEQUENCE</scope>
</reference>
<gene>
    <name evidence="1" type="ORF">QYT958_LOCUS47050</name>
</gene>
<sequence length="61" mass="6830">PTDFIVYENIDLTCFKLIVSLSTTDKAILSANGFFGNPDCPLNRPKSNSSLAYRNYNQLDL</sequence>
<name>A0A822FM77_9BILA</name>
<organism evidence="1 2">
    <name type="scientific">Rotaria socialis</name>
    <dbReference type="NCBI Taxonomy" id="392032"/>
    <lineage>
        <taxon>Eukaryota</taxon>
        <taxon>Metazoa</taxon>
        <taxon>Spiralia</taxon>
        <taxon>Gnathifera</taxon>
        <taxon>Rotifera</taxon>
        <taxon>Eurotatoria</taxon>
        <taxon>Bdelloidea</taxon>
        <taxon>Philodinida</taxon>
        <taxon>Philodinidae</taxon>
        <taxon>Rotaria</taxon>
    </lineage>
</organism>
<dbReference type="AlphaFoldDB" id="A0A822FM77"/>
<comment type="caution">
    <text evidence="1">The sequence shown here is derived from an EMBL/GenBank/DDBJ whole genome shotgun (WGS) entry which is preliminary data.</text>
</comment>
<dbReference type="EMBL" id="CAJOBR010086496">
    <property type="protein sequence ID" value="CAF5133540.1"/>
    <property type="molecule type" value="Genomic_DNA"/>
</dbReference>
<protein>
    <submittedName>
        <fullName evidence="1">Uncharacterized protein</fullName>
    </submittedName>
</protein>
<proteinExistence type="predicted"/>
<evidence type="ECO:0000313" key="1">
    <source>
        <dbReference type="EMBL" id="CAF5133540.1"/>
    </source>
</evidence>